<dbReference type="RefSeq" id="WP_407050994.1">
    <property type="nucleotide sequence ID" value="NZ_CP158568.1"/>
</dbReference>
<dbReference type="GO" id="GO:0009882">
    <property type="term" value="F:blue light photoreceptor activity"/>
    <property type="evidence" value="ECO:0007669"/>
    <property type="project" value="InterPro"/>
</dbReference>
<accession>A0AAU7XFR2</accession>
<evidence type="ECO:0000259" key="2">
    <source>
        <dbReference type="PROSITE" id="PS50925"/>
    </source>
</evidence>
<proteinExistence type="predicted"/>
<dbReference type="PROSITE" id="PS50925">
    <property type="entry name" value="BLUF"/>
    <property type="match status" value="1"/>
</dbReference>
<feature type="compositionally biased region" description="Low complexity" evidence="1">
    <location>
        <begin position="148"/>
        <end position="173"/>
    </location>
</feature>
<feature type="region of interest" description="Disordered" evidence="1">
    <location>
        <begin position="148"/>
        <end position="196"/>
    </location>
</feature>
<dbReference type="KEGG" id="mflg:ABS361_06535"/>
<dbReference type="SMART" id="SM01034">
    <property type="entry name" value="BLUF"/>
    <property type="match status" value="1"/>
</dbReference>
<dbReference type="GO" id="GO:0071949">
    <property type="term" value="F:FAD binding"/>
    <property type="evidence" value="ECO:0007669"/>
    <property type="project" value="InterPro"/>
</dbReference>
<reference evidence="3" key="1">
    <citation type="submission" date="2024-06" db="EMBL/GenBank/DDBJ databases">
        <title>Methylostella associata gen. nov., sp. nov., a novel Ancalomicrobiaceae-affiliated facultatively methylotrophic bacteria that feed on methanotrophs of the genus Methylococcus.</title>
        <authorList>
            <person name="Saltykova V."/>
            <person name="Danilova O.V."/>
            <person name="Oshkin I.Y."/>
            <person name="Belova S.E."/>
            <person name="Pimenov N.V."/>
            <person name="Dedysh S.N."/>
        </authorList>
    </citation>
    <scope>NUCLEOTIDE SEQUENCE</scope>
    <source>
        <strain evidence="3">S20</strain>
    </source>
</reference>
<dbReference type="EMBL" id="CP158568">
    <property type="protein sequence ID" value="XBY45899.1"/>
    <property type="molecule type" value="Genomic_DNA"/>
</dbReference>
<evidence type="ECO:0000256" key="1">
    <source>
        <dbReference type="SAM" id="MobiDB-lite"/>
    </source>
</evidence>
<name>A0AAU7XFR2_9HYPH</name>
<dbReference type="InterPro" id="IPR007024">
    <property type="entry name" value="BLUF_domain"/>
</dbReference>
<organism evidence="3">
    <name type="scientific">Methyloraptor flagellatus</name>
    <dbReference type="NCBI Taxonomy" id="3162530"/>
    <lineage>
        <taxon>Bacteria</taxon>
        <taxon>Pseudomonadati</taxon>
        <taxon>Pseudomonadota</taxon>
        <taxon>Alphaproteobacteria</taxon>
        <taxon>Hyphomicrobiales</taxon>
        <taxon>Ancalomicrobiaceae</taxon>
        <taxon>Methyloraptor</taxon>
    </lineage>
</organism>
<dbReference type="InterPro" id="IPR036046">
    <property type="entry name" value="Acylphosphatase-like_dom_sf"/>
</dbReference>
<dbReference type="Gene3D" id="3.30.70.100">
    <property type="match status" value="1"/>
</dbReference>
<protein>
    <submittedName>
        <fullName evidence="3">BLUF domain-containing protein</fullName>
    </submittedName>
</protein>
<dbReference type="AlphaFoldDB" id="A0AAU7XFR2"/>
<sequence>MLLSRVIFYAHNNIRPNGARASDLVKVILSACTAYDAASGLSGALAFSDRYFVQGMEGERELLTRQFLKISQDERLSHLTLCHCEEIAVRRFVGWTVAFAGHNSEALDRLFLRHSVTNHLDPTRMTGEAILGLLADVTQLDSPYVQRAGGAARQSGGPGPSAGVSAAGGADVPFRPARMPHVPAEVERSPVNRSAL</sequence>
<dbReference type="Pfam" id="PF04940">
    <property type="entry name" value="BLUF"/>
    <property type="match status" value="1"/>
</dbReference>
<gene>
    <name evidence="3" type="ORF">ABS361_06535</name>
</gene>
<feature type="domain" description="BLUF" evidence="2">
    <location>
        <begin position="3"/>
        <end position="98"/>
    </location>
</feature>
<evidence type="ECO:0000313" key="3">
    <source>
        <dbReference type="EMBL" id="XBY45899.1"/>
    </source>
</evidence>
<dbReference type="SUPFAM" id="SSF54975">
    <property type="entry name" value="Acylphosphatase/BLUF domain-like"/>
    <property type="match status" value="1"/>
</dbReference>